<feature type="chain" id="PRO_5004004035" description="YncI copper-binding domain-containing protein" evidence="3">
    <location>
        <begin position="48"/>
        <end position="269"/>
    </location>
</feature>
<evidence type="ECO:0000256" key="3">
    <source>
        <dbReference type="SAM" id="SignalP"/>
    </source>
</evidence>
<keyword evidence="2" id="KW-0472">Membrane</keyword>
<feature type="domain" description="YncI copper-binding" evidence="4">
    <location>
        <begin position="48"/>
        <end position="182"/>
    </location>
</feature>
<evidence type="ECO:0000259" key="4">
    <source>
        <dbReference type="Pfam" id="PF07987"/>
    </source>
</evidence>
<dbReference type="RefSeq" id="WP_007620490.1">
    <property type="nucleotide sequence ID" value="NZ_BANX01000015.1"/>
</dbReference>
<dbReference type="OrthoDB" id="9810871at2"/>
<dbReference type="Proteomes" id="UP000011666">
    <property type="component" value="Unassembled WGS sequence"/>
</dbReference>
<evidence type="ECO:0000256" key="2">
    <source>
        <dbReference type="SAM" id="Phobius"/>
    </source>
</evidence>
<dbReference type="STRING" id="1223545.GS4_15_00280"/>
<evidence type="ECO:0000256" key="1">
    <source>
        <dbReference type="SAM" id="MobiDB-lite"/>
    </source>
</evidence>
<feature type="region of interest" description="Disordered" evidence="1">
    <location>
        <begin position="243"/>
        <end position="269"/>
    </location>
</feature>
<gene>
    <name evidence="5" type="ORF">GS4_15_00280</name>
</gene>
<dbReference type="EMBL" id="BANX01000015">
    <property type="protein sequence ID" value="GAC68379.1"/>
    <property type="molecule type" value="Genomic_DNA"/>
</dbReference>
<dbReference type="InterPro" id="IPR038507">
    <property type="entry name" value="YcnI-like_sf"/>
</dbReference>
<comment type="caution">
    <text evidence="5">The sequence shown here is derived from an EMBL/GenBank/DDBJ whole genome shotgun (WGS) entry which is preliminary data.</text>
</comment>
<dbReference type="Gene3D" id="2.60.40.2230">
    <property type="entry name" value="Uncharacterised protein YcnI-like PF07987, DUF1775"/>
    <property type="match status" value="1"/>
</dbReference>
<accession>M0QIX3</accession>
<dbReference type="eggNOG" id="COG4549">
    <property type="taxonomic scope" value="Bacteria"/>
</dbReference>
<dbReference type="AlphaFoldDB" id="M0QIX3"/>
<organism evidence="5 6">
    <name type="scientific">Gordonia soli NBRC 108243</name>
    <dbReference type="NCBI Taxonomy" id="1223545"/>
    <lineage>
        <taxon>Bacteria</taxon>
        <taxon>Bacillati</taxon>
        <taxon>Actinomycetota</taxon>
        <taxon>Actinomycetes</taxon>
        <taxon>Mycobacteriales</taxon>
        <taxon>Gordoniaceae</taxon>
        <taxon>Gordonia</taxon>
    </lineage>
</organism>
<name>M0QIX3_9ACTN</name>
<feature type="transmembrane region" description="Helical" evidence="2">
    <location>
        <begin position="217"/>
        <end position="238"/>
    </location>
</feature>
<protein>
    <recommendedName>
        <fullName evidence="4">YncI copper-binding domain-containing protein</fullName>
    </recommendedName>
</protein>
<proteinExistence type="predicted"/>
<feature type="region of interest" description="Disordered" evidence="1">
    <location>
        <begin position="159"/>
        <end position="208"/>
    </location>
</feature>
<evidence type="ECO:0000313" key="6">
    <source>
        <dbReference type="Proteomes" id="UP000011666"/>
    </source>
</evidence>
<dbReference type="InterPro" id="IPR012533">
    <property type="entry name" value="YcnI-copper_dom"/>
</dbReference>
<dbReference type="CDD" id="cd08545">
    <property type="entry name" value="YcnI_like"/>
    <property type="match status" value="1"/>
</dbReference>
<feature type="signal peptide" evidence="3">
    <location>
        <begin position="1"/>
        <end position="47"/>
    </location>
</feature>
<dbReference type="Pfam" id="PF07987">
    <property type="entry name" value="DUF1775"/>
    <property type="match status" value="1"/>
</dbReference>
<keyword evidence="2" id="KW-0812">Transmembrane</keyword>
<keyword evidence="2" id="KW-1133">Transmembrane helix</keyword>
<reference evidence="5 6" key="1">
    <citation type="submission" date="2013-01" db="EMBL/GenBank/DDBJ databases">
        <title>Whole genome shotgun sequence of Gordonia soli NBRC 108243.</title>
        <authorList>
            <person name="Isaki-Nakamura S."/>
            <person name="Hosoyama A."/>
            <person name="Tsuchikane K."/>
            <person name="Ando Y."/>
            <person name="Baba S."/>
            <person name="Ohji S."/>
            <person name="Hamada M."/>
            <person name="Tamura T."/>
            <person name="Yamazoe A."/>
            <person name="Yamazaki S."/>
            <person name="Fujita N."/>
        </authorList>
    </citation>
    <scope>NUCLEOTIDE SEQUENCE [LARGE SCALE GENOMIC DNA]</scope>
    <source>
        <strain evidence="5 6">NBRC 108243</strain>
    </source>
</reference>
<feature type="compositionally biased region" description="Low complexity" evidence="1">
    <location>
        <begin position="243"/>
        <end position="260"/>
    </location>
</feature>
<keyword evidence="6" id="KW-1185">Reference proteome</keyword>
<keyword evidence="3" id="KW-0732">Signal</keyword>
<evidence type="ECO:0000313" key="5">
    <source>
        <dbReference type="EMBL" id="GAC68379.1"/>
    </source>
</evidence>
<sequence>MSSTVITPAVPPSIRPRSTRVRRSLVATVAAGSAAGAVLLGSGAASAHVTANAPTLTQGGYGVVTLVVPNESDTSPTTTLTVTLPNLKSARAEVLPGWKADIVKDPSSKEATSITWTALPGTPGVPVGEFQQFRISGGPFPEEETVGLPAVQTYADGEKASWTEPENSDGSEAEYPTPTLTLAPAAEGGDHHGSSTATATNEDSTAQASSSDSAARWIGGIGLVVGALGVVVAVAALARSSRRAAAASTNAASTDTGSAGTEDKGGSDA</sequence>